<dbReference type="SUPFAM" id="SSF103473">
    <property type="entry name" value="MFS general substrate transporter"/>
    <property type="match status" value="1"/>
</dbReference>
<dbReference type="PaxDb" id="589924-Ferp_2173"/>
<reference evidence="3" key="1">
    <citation type="submission" date="2010-02" db="EMBL/GenBank/DDBJ databases">
        <title>Complete sequence of Ferroglobus placidus DSM 10642.</title>
        <authorList>
            <consortium name="US DOE Joint Genome Institute"/>
            <person name="Lucas S."/>
            <person name="Copeland A."/>
            <person name="Lapidus A."/>
            <person name="Cheng J.-F."/>
            <person name="Bruce D."/>
            <person name="Goodwin L."/>
            <person name="Pitluck S."/>
            <person name="Saunders E."/>
            <person name="Brettin T."/>
            <person name="Detter J.C."/>
            <person name="Han C."/>
            <person name="Tapia R."/>
            <person name="Larimer F."/>
            <person name="Land M."/>
            <person name="Hauser L."/>
            <person name="Kyrpides N."/>
            <person name="Ivanova N."/>
            <person name="Holmes D."/>
            <person name="Lovley D."/>
            <person name="Kyrpides N."/>
            <person name="Anderson I.J."/>
            <person name="Woyke T."/>
        </authorList>
    </citation>
    <scope>NUCLEOTIDE SEQUENCE [LARGE SCALE GENOMIC DNA]</scope>
    <source>
        <strain evidence="3">DSM 10642 / AEDII12DO</strain>
    </source>
</reference>
<sequence length="499" mass="55497">MGKECGVNLNKSLRNLLMDGIASQVMFSLLTVSVISSYLASINAPPVLVGFVVAISYISQLVQIPSALIAERFSRKRISLLANVISRISLLAIGVTLLVNLHSNVLIFVVFFAIYNVFKEVSAVSWSSWMRDLIPDHIRGEFYSKRIAYGKFVALFIVLAFSVLFNAIGELTFSILFLTAFAAGMVSVYFIKGIDDVEVECRGRRSLTEPLKNSNFLKLTSALSIWKFASEMALPFFSVYVITVLKYPVWVVIALASLSQISSMYFLRISGGIMDRFGNKPVATLSFVSFSLAALLFTFTTMPEKHPLTPLLLILIYMLDGFYSSVPPIAFMNMIAKITPKGSSASYYAINNAMASIFAAAGSISGGLIASFLLSTNFTLKIDIESSLGHVEIPAIHLASYDFLFLISSILSIVAAKIIGFFNEDNALSEKIVKNEIKHAVIKDVQTLMMYMHLPHMNPQLRWFNFNWFANDAFQRIPTPSESQIMFENSVEDYVRKQT</sequence>
<dbReference type="InterPro" id="IPR036259">
    <property type="entry name" value="MFS_trans_sf"/>
</dbReference>
<organism evidence="2 3">
    <name type="scientific">Ferroglobus placidus (strain DSM 10642 / AEDII12DO)</name>
    <dbReference type="NCBI Taxonomy" id="589924"/>
    <lineage>
        <taxon>Archaea</taxon>
        <taxon>Methanobacteriati</taxon>
        <taxon>Methanobacteriota</taxon>
        <taxon>Archaeoglobi</taxon>
        <taxon>Archaeoglobales</taxon>
        <taxon>Archaeoglobaceae</taxon>
        <taxon>Ferroglobus</taxon>
    </lineage>
</organism>
<feature type="transmembrane region" description="Helical" evidence="1">
    <location>
        <begin position="147"/>
        <end position="168"/>
    </location>
</feature>
<dbReference type="OrthoDB" id="107236at2157"/>
<dbReference type="AlphaFoldDB" id="D3S0R1"/>
<feature type="transmembrane region" description="Helical" evidence="1">
    <location>
        <begin position="47"/>
        <end position="68"/>
    </location>
</feature>
<dbReference type="eggNOG" id="arCOG00141">
    <property type="taxonomic scope" value="Archaea"/>
</dbReference>
<dbReference type="Gene3D" id="1.20.1250.20">
    <property type="entry name" value="MFS general substrate transporter like domains"/>
    <property type="match status" value="2"/>
</dbReference>
<reference evidence="2 3" key="2">
    <citation type="journal article" date="2011" name="Stand. Genomic Sci.">
        <title>Complete genome sequence of Ferroglobus placidus AEDII12DO.</title>
        <authorList>
            <person name="Anderson I."/>
            <person name="Risso C."/>
            <person name="Holmes D."/>
            <person name="Lucas S."/>
            <person name="Copeland A."/>
            <person name="Lapidus A."/>
            <person name="Cheng J.F."/>
            <person name="Bruce D."/>
            <person name="Goodwin L."/>
            <person name="Pitluck S."/>
            <person name="Saunders E."/>
            <person name="Brettin T."/>
            <person name="Detter J.C."/>
            <person name="Han C."/>
            <person name="Tapia R."/>
            <person name="Larimer F."/>
            <person name="Land M."/>
            <person name="Hauser L."/>
            <person name="Woyke T."/>
            <person name="Lovley D."/>
            <person name="Kyrpides N."/>
            <person name="Ivanova N."/>
        </authorList>
    </citation>
    <scope>NUCLEOTIDE SEQUENCE [LARGE SCALE GENOMIC DNA]</scope>
    <source>
        <strain evidence="3">DSM 10642 / AEDII12DO</strain>
    </source>
</reference>
<feature type="transmembrane region" description="Helical" evidence="1">
    <location>
        <begin position="311"/>
        <end position="332"/>
    </location>
</feature>
<evidence type="ECO:0000256" key="1">
    <source>
        <dbReference type="SAM" id="Phobius"/>
    </source>
</evidence>
<feature type="transmembrane region" description="Helical" evidence="1">
    <location>
        <begin position="21"/>
        <end position="41"/>
    </location>
</feature>
<keyword evidence="1" id="KW-0812">Transmembrane</keyword>
<keyword evidence="1" id="KW-0472">Membrane</keyword>
<dbReference type="PANTHER" id="PTHR23526">
    <property type="entry name" value="INTEGRAL MEMBRANE TRANSPORT PROTEIN-RELATED"/>
    <property type="match status" value="1"/>
</dbReference>
<dbReference type="EMBL" id="CP001899">
    <property type="protein sequence ID" value="ADC66302.1"/>
    <property type="molecule type" value="Genomic_DNA"/>
</dbReference>
<dbReference type="STRING" id="589924.Ferp_2173"/>
<feature type="transmembrane region" description="Helical" evidence="1">
    <location>
        <begin position="247"/>
        <end position="269"/>
    </location>
</feature>
<proteinExistence type="predicted"/>
<accession>D3S0R1</accession>
<name>D3S0R1_FERPA</name>
<dbReference type="InterPro" id="IPR011701">
    <property type="entry name" value="MFS"/>
</dbReference>
<dbReference type="Proteomes" id="UP000002613">
    <property type="component" value="Chromosome"/>
</dbReference>
<evidence type="ECO:0000313" key="3">
    <source>
        <dbReference type="Proteomes" id="UP000002613"/>
    </source>
</evidence>
<evidence type="ECO:0000313" key="2">
    <source>
        <dbReference type="EMBL" id="ADC66302.1"/>
    </source>
</evidence>
<dbReference type="Pfam" id="PF07690">
    <property type="entry name" value="MFS_1"/>
    <property type="match status" value="1"/>
</dbReference>
<feature type="transmembrane region" description="Helical" evidence="1">
    <location>
        <begin position="174"/>
        <end position="194"/>
    </location>
</feature>
<dbReference type="HOGENOM" id="CLU_025379_0_0_2"/>
<feature type="transmembrane region" description="Helical" evidence="1">
    <location>
        <begin position="403"/>
        <end position="422"/>
    </location>
</feature>
<feature type="transmembrane region" description="Helical" evidence="1">
    <location>
        <begin position="353"/>
        <end position="374"/>
    </location>
</feature>
<dbReference type="InterPro" id="IPR052528">
    <property type="entry name" value="Sugar_transport-like"/>
</dbReference>
<dbReference type="KEGG" id="fpl:Ferp_2173"/>
<dbReference type="GO" id="GO:0022857">
    <property type="term" value="F:transmembrane transporter activity"/>
    <property type="evidence" value="ECO:0007669"/>
    <property type="project" value="InterPro"/>
</dbReference>
<protein>
    <submittedName>
        <fullName evidence="2">Major facilitator superfamily MFS_1</fullName>
    </submittedName>
</protein>
<dbReference type="PANTHER" id="PTHR23526:SF2">
    <property type="entry name" value="MAJOR FACILITATOR SUPERFAMILY (MFS) PROFILE DOMAIN-CONTAINING PROTEIN"/>
    <property type="match status" value="1"/>
</dbReference>
<keyword evidence="1" id="KW-1133">Transmembrane helix</keyword>
<gene>
    <name evidence="2" type="ordered locus">Ferp_2173</name>
</gene>
<feature type="transmembrane region" description="Helical" evidence="1">
    <location>
        <begin position="281"/>
        <end position="299"/>
    </location>
</feature>
<keyword evidence="3" id="KW-1185">Reference proteome</keyword>